<dbReference type="Gene3D" id="3.60.21.10">
    <property type="match status" value="1"/>
</dbReference>
<protein>
    <submittedName>
        <fullName evidence="2">Metallophosphoesterase</fullName>
    </submittedName>
</protein>
<reference evidence="2" key="1">
    <citation type="submission" date="2020-08" db="EMBL/GenBank/DDBJ databases">
        <title>Genome public.</title>
        <authorList>
            <person name="Liu C."/>
            <person name="Sun Q."/>
        </authorList>
    </citation>
    <scope>NUCLEOTIDE SEQUENCE</scope>
    <source>
        <strain evidence="2">NSJ-52</strain>
    </source>
</reference>
<accession>A0A8J6MGM4</accession>
<dbReference type="PANTHER" id="PTHR42850:SF4">
    <property type="entry name" value="ZINC-DEPENDENT ENDOPOLYPHOSPHATASE"/>
    <property type="match status" value="1"/>
</dbReference>
<keyword evidence="3" id="KW-1185">Reference proteome</keyword>
<dbReference type="InterPro" id="IPR029052">
    <property type="entry name" value="Metallo-depent_PP-like"/>
</dbReference>
<gene>
    <name evidence="2" type="ORF">H8S62_08535</name>
</gene>
<dbReference type="GO" id="GO:0016791">
    <property type="term" value="F:phosphatase activity"/>
    <property type="evidence" value="ECO:0007669"/>
    <property type="project" value="TreeGrafter"/>
</dbReference>
<proteinExistence type="predicted"/>
<dbReference type="RefSeq" id="WP_186919022.1">
    <property type="nucleotide sequence ID" value="NZ_JACOPQ010000005.1"/>
</dbReference>
<sequence length="366" mass="41458">MLKAKVIRMNLPADRRVLAVSDIHGTPDYLKAVLAKAGFCRDDILFVLGDMLEKGERSLETLRLLMDLSATHTVHTLCGNCDDLVVGFVDGREELSWEFFDYYLRHFGRRCTLVQMGMEAGLTEEACMDQERLRAAVAGPFEREFRFLRELPTIIDTQDIIFVHGGVPSAEHMEELESWRCMKNDDFLSQDTHLEKWCVVGHWPVTLYREKIPCANPLISREKHIISIDGGCALKRDCQLNLLIIPGGPGGDFSFISYDDLPAVTALDGQAGSTDSINIRWGKNALEVLERGEEFSRCRHLESGRVLDVLTAYLWEDRGEVRCEDSTDYRLPVEPGDVLKVVERTSRGILAKKDGVTGWYFGRVRD</sequence>
<dbReference type="InterPro" id="IPR050126">
    <property type="entry name" value="Ap4A_hydrolase"/>
</dbReference>
<evidence type="ECO:0000313" key="3">
    <source>
        <dbReference type="Proteomes" id="UP000607645"/>
    </source>
</evidence>
<dbReference type="EMBL" id="JACOPQ010000005">
    <property type="protein sequence ID" value="MBC5737058.1"/>
    <property type="molecule type" value="Genomic_DNA"/>
</dbReference>
<dbReference type="Proteomes" id="UP000607645">
    <property type="component" value="Unassembled WGS sequence"/>
</dbReference>
<dbReference type="InterPro" id="IPR004843">
    <property type="entry name" value="Calcineurin-like_PHP"/>
</dbReference>
<dbReference type="GO" id="GO:0110154">
    <property type="term" value="P:RNA decapping"/>
    <property type="evidence" value="ECO:0007669"/>
    <property type="project" value="TreeGrafter"/>
</dbReference>
<organism evidence="2 3">
    <name type="scientific">Lawsonibacter faecis</name>
    <dbReference type="NCBI Taxonomy" id="2763052"/>
    <lineage>
        <taxon>Bacteria</taxon>
        <taxon>Bacillati</taxon>
        <taxon>Bacillota</taxon>
        <taxon>Clostridia</taxon>
        <taxon>Eubacteriales</taxon>
        <taxon>Oscillospiraceae</taxon>
        <taxon>Lawsonibacter</taxon>
    </lineage>
</organism>
<dbReference type="GO" id="GO:0008803">
    <property type="term" value="F:bis(5'-nucleosyl)-tetraphosphatase (symmetrical) activity"/>
    <property type="evidence" value="ECO:0007669"/>
    <property type="project" value="TreeGrafter"/>
</dbReference>
<dbReference type="GO" id="GO:0005737">
    <property type="term" value="C:cytoplasm"/>
    <property type="evidence" value="ECO:0007669"/>
    <property type="project" value="TreeGrafter"/>
</dbReference>
<dbReference type="SUPFAM" id="SSF56300">
    <property type="entry name" value="Metallo-dependent phosphatases"/>
    <property type="match status" value="1"/>
</dbReference>
<comment type="caution">
    <text evidence="2">The sequence shown here is derived from an EMBL/GenBank/DDBJ whole genome shotgun (WGS) entry which is preliminary data.</text>
</comment>
<feature type="domain" description="Calcineurin-like phosphoesterase" evidence="1">
    <location>
        <begin position="16"/>
        <end position="205"/>
    </location>
</feature>
<evidence type="ECO:0000259" key="1">
    <source>
        <dbReference type="Pfam" id="PF00149"/>
    </source>
</evidence>
<dbReference type="Pfam" id="PF00149">
    <property type="entry name" value="Metallophos"/>
    <property type="match status" value="1"/>
</dbReference>
<evidence type="ECO:0000313" key="2">
    <source>
        <dbReference type="EMBL" id="MBC5737058.1"/>
    </source>
</evidence>
<name>A0A8J6MGM4_9FIRM</name>
<dbReference type="AlphaFoldDB" id="A0A8J6MGM4"/>
<dbReference type="PANTHER" id="PTHR42850">
    <property type="entry name" value="METALLOPHOSPHOESTERASE"/>
    <property type="match status" value="1"/>
</dbReference>